<dbReference type="InterPro" id="IPR036388">
    <property type="entry name" value="WH-like_DNA-bd_sf"/>
</dbReference>
<dbReference type="Gene3D" id="3.40.1410.10">
    <property type="entry name" value="Chorismate lyase-like"/>
    <property type="match status" value="1"/>
</dbReference>
<dbReference type="InterPro" id="IPR028978">
    <property type="entry name" value="Chorismate_lyase_/UTRA_dom_sf"/>
</dbReference>
<evidence type="ECO:0000256" key="2">
    <source>
        <dbReference type="ARBA" id="ARBA00023125"/>
    </source>
</evidence>
<evidence type="ECO:0000256" key="1">
    <source>
        <dbReference type="ARBA" id="ARBA00023015"/>
    </source>
</evidence>
<dbReference type="EMBL" id="JAVRET010000073">
    <property type="protein sequence ID" value="MDT0412210.1"/>
    <property type="molecule type" value="Genomic_DNA"/>
</dbReference>
<keyword evidence="6" id="KW-1185">Reference proteome</keyword>
<proteinExistence type="predicted"/>
<reference evidence="6" key="1">
    <citation type="submission" date="2023-07" db="EMBL/GenBank/DDBJ databases">
        <title>30 novel species of actinomycetes from the DSMZ collection.</title>
        <authorList>
            <person name="Nouioui I."/>
        </authorList>
    </citation>
    <scope>NUCLEOTIDE SEQUENCE [LARGE SCALE GENOMIC DNA]</scope>
    <source>
        <strain evidence="6">DSM 41979</strain>
    </source>
</reference>
<accession>A0ABU2R6G9</accession>
<keyword evidence="3" id="KW-0804">Transcription</keyword>
<feature type="domain" description="HTH gntR-type" evidence="4">
    <location>
        <begin position="3"/>
        <end position="71"/>
    </location>
</feature>
<dbReference type="Pfam" id="PF00392">
    <property type="entry name" value="GntR"/>
    <property type="match status" value="1"/>
</dbReference>
<dbReference type="SUPFAM" id="SSF64288">
    <property type="entry name" value="Chorismate lyase-like"/>
    <property type="match status" value="1"/>
</dbReference>
<evidence type="ECO:0000313" key="6">
    <source>
        <dbReference type="Proteomes" id="UP001183610"/>
    </source>
</evidence>
<keyword evidence="2" id="KW-0238">DNA-binding</keyword>
<dbReference type="PANTHER" id="PTHR44846">
    <property type="entry name" value="MANNOSYL-D-GLYCERATE TRANSPORT/METABOLISM SYSTEM REPRESSOR MNGR-RELATED"/>
    <property type="match status" value="1"/>
</dbReference>
<organism evidence="5 6">
    <name type="scientific">Streptomyces evansiae</name>
    <dbReference type="NCBI Taxonomy" id="3075535"/>
    <lineage>
        <taxon>Bacteria</taxon>
        <taxon>Bacillati</taxon>
        <taxon>Actinomycetota</taxon>
        <taxon>Actinomycetes</taxon>
        <taxon>Kitasatosporales</taxon>
        <taxon>Streptomycetaceae</taxon>
        <taxon>Streptomyces</taxon>
    </lineage>
</organism>
<dbReference type="Pfam" id="PF07702">
    <property type="entry name" value="UTRA"/>
    <property type="match status" value="1"/>
</dbReference>
<evidence type="ECO:0000256" key="3">
    <source>
        <dbReference type="ARBA" id="ARBA00023163"/>
    </source>
</evidence>
<keyword evidence="1" id="KW-0805">Transcription regulation</keyword>
<dbReference type="InterPro" id="IPR011663">
    <property type="entry name" value="UTRA"/>
</dbReference>
<dbReference type="PROSITE" id="PS50949">
    <property type="entry name" value="HTH_GNTR"/>
    <property type="match status" value="1"/>
</dbReference>
<dbReference type="PANTHER" id="PTHR44846:SF1">
    <property type="entry name" value="MANNOSYL-D-GLYCERATE TRANSPORT_METABOLISM SYSTEM REPRESSOR MNGR-RELATED"/>
    <property type="match status" value="1"/>
</dbReference>
<evidence type="ECO:0000313" key="5">
    <source>
        <dbReference type="EMBL" id="MDT0412210.1"/>
    </source>
</evidence>
<dbReference type="Gene3D" id="1.10.10.10">
    <property type="entry name" value="Winged helix-like DNA-binding domain superfamily/Winged helix DNA-binding domain"/>
    <property type="match status" value="1"/>
</dbReference>
<dbReference type="RefSeq" id="WP_029396813.1">
    <property type="nucleotide sequence ID" value="NZ_JAVRET010000073.1"/>
</dbReference>
<dbReference type="CDD" id="cd07377">
    <property type="entry name" value="WHTH_GntR"/>
    <property type="match status" value="1"/>
</dbReference>
<gene>
    <name evidence="5" type="ORF">RM698_24580</name>
</gene>
<dbReference type="InterPro" id="IPR000524">
    <property type="entry name" value="Tscrpt_reg_HTH_GntR"/>
</dbReference>
<dbReference type="SMART" id="SM00345">
    <property type="entry name" value="HTH_GNTR"/>
    <property type="match status" value="1"/>
</dbReference>
<sequence length="242" mass="26455">MATPMHRSIAAELRQRIRTGAMKVGESLPSEARLCEEFTASRGPVRQALAALRDEGLISGGQGKRAVVLDVVAAQPFETFMSFTRRAEVTGHAPGQRLQEIALRRPGPEVAAALQIDPEDLAVQLVRLRLLDGRPAMLERMTYIEAVGRPLIDADLDAGSIYALLSERGVDLHSARHTFDAVPADALDARLLDVPEGQPLLRERRLTTDAQGVPLGWSDDRYRADVATVTVTNTRSARTMML</sequence>
<dbReference type="SMART" id="SM00866">
    <property type="entry name" value="UTRA"/>
    <property type="match status" value="1"/>
</dbReference>
<evidence type="ECO:0000259" key="4">
    <source>
        <dbReference type="PROSITE" id="PS50949"/>
    </source>
</evidence>
<dbReference type="PRINTS" id="PR00035">
    <property type="entry name" value="HTHGNTR"/>
</dbReference>
<dbReference type="Proteomes" id="UP001183610">
    <property type="component" value="Unassembled WGS sequence"/>
</dbReference>
<comment type="caution">
    <text evidence="5">The sequence shown here is derived from an EMBL/GenBank/DDBJ whole genome shotgun (WGS) entry which is preliminary data.</text>
</comment>
<dbReference type="InterPro" id="IPR036390">
    <property type="entry name" value="WH_DNA-bd_sf"/>
</dbReference>
<dbReference type="SUPFAM" id="SSF46785">
    <property type="entry name" value="Winged helix' DNA-binding domain"/>
    <property type="match status" value="1"/>
</dbReference>
<dbReference type="InterPro" id="IPR050679">
    <property type="entry name" value="Bact_HTH_transcr_reg"/>
</dbReference>
<name>A0ABU2R6G9_9ACTN</name>
<protein>
    <submittedName>
        <fullName evidence="5">GntR family transcriptional regulator</fullName>
    </submittedName>
</protein>